<feature type="compositionally biased region" description="Basic and acidic residues" evidence="1">
    <location>
        <begin position="134"/>
        <end position="149"/>
    </location>
</feature>
<evidence type="ECO:0008006" key="5">
    <source>
        <dbReference type="Google" id="ProtNLM"/>
    </source>
</evidence>
<sequence length="287" mass="33987">MKRRTKNFIEDAIIVIIVLFAIYLLYFFIFSKNNDSDTLETTNTTENTVLSTNSTETEKSFLLSVYEDLKEKLFEEEEQKETIVTQNQDLEKVENKFEDNQTNIHLQRAENRIQHLNQNDEENSQTNDVIETDNFDKNEEQKTEQVENKTENVIQPSTTQQTINNTQEEVTQTKPLIEIKTDENNDDNDTNHSVSIRDIDLFFQDFERKVNSNIEKNIDKSTLQKGEFVNIRVTILKDGRYEQLTFVDGNQDYFNKIRNSIDQVFPLNIDDSLKINFPRYYRMKIEF</sequence>
<evidence type="ECO:0000256" key="2">
    <source>
        <dbReference type="SAM" id="Phobius"/>
    </source>
</evidence>
<organism evidence="3 4">
    <name type="scientific">Aliarcobacter vitoriensis</name>
    <dbReference type="NCBI Taxonomy" id="2011099"/>
    <lineage>
        <taxon>Bacteria</taxon>
        <taxon>Pseudomonadati</taxon>
        <taxon>Campylobacterota</taxon>
        <taxon>Epsilonproteobacteria</taxon>
        <taxon>Campylobacterales</taxon>
        <taxon>Arcobacteraceae</taxon>
        <taxon>Aliarcobacter</taxon>
    </lineage>
</organism>
<proteinExistence type="predicted"/>
<accession>A0A366MQF2</accession>
<dbReference type="OrthoDB" id="5349001at2"/>
<name>A0A366MQF2_9BACT</name>
<keyword evidence="2" id="KW-0812">Transmembrane</keyword>
<evidence type="ECO:0000313" key="4">
    <source>
        <dbReference type="Proteomes" id="UP000252669"/>
    </source>
</evidence>
<comment type="caution">
    <text evidence="3">The sequence shown here is derived from an EMBL/GenBank/DDBJ whole genome shotgun (WGS) entry which is preliminary data.</text>
</comment>
<dbReference type="AlphaFoldDB" id="A0A366MQF2"/>
<keyword evidence="2" id="KW-0472">Membrane</keyword>
<protein>
    <recommendedName>
        <fullName evidence="5">TonB C-terminal domain-containing protein</fullName>
    </recommendedName>
</protein>
<dbReference type="Proteomes" id="UP000252669">
    <property type="component" value="Unassembled WGS sequence"/>
</dbReference>
<feature type="region of interest" description="Disordered" evidence="1">
    <location>
        <begin position="120"/>
        <end position="149"/>
    </location>
</feature>
<keyword evidence="4" id="KW-1185">Reference proteome</keyword>
<dbReference type="EMBL" id="PDKB01000015">
    <property type="protein sequence ID" value="RBQ28511.1"/>
    <property type="molecule type" value="Genomic_DNA"/>
</dbReference>
<reference evidence="3 4" key="1">
    <citation type="submission" date="2017-10" db="EMBL/GenBank/DDBJ databases">
        <title>Genomics of the genus Arcobacter.</title>
        <authorList>
            <person name="Perez-Cataluna A."/>
            <person name="Figueras M.J."/>
        </authorList>
    </citation>
    <scope>NUCLEOTIDE SEQUENCE [LARGE SCALE GENOMIC DNA]</scope>
    <source>
        <strain evidence="3 4">CECT 9230</strain>
    </source>
</reference>
<dbReference type="RefSeq" id="WP_113894921.1">
    <property type="nucleotide sequence ID" value="NZ_JANJGA010000030.1"/>
</dbReference>
<evidence type="ECO:0000313" key="3">
    <source>
        <dbReference type="EMBL" id="RBQ28511.1"/>
    </source>
</evidence>
<evidence type="ECO:0000256" key="1">
    <source>
        <dbReference type="SAM" id="MobiDB-lite"/>
    </source>
</evidence>
<gene>
    <name evidence="3" type="ORF">CRU91_09125</name>
</gene>
<feature type="transmembrane region" description="Helical" evidence="2">
    <location>
        <begin position="12"/>
        <end position="30"/>
    </location>
</feature>
<keyword evidence="2" id="KW-1133">Transmembrane helix</keyword>